<accession>A0ACB9FJR6</accession>
<comment type="caution">
    <text evidence="1">The sequence shown here is derived from an EMBL/GenBank/DDBJ whole genome shotgun (WGS) entry which is preliminary data.</text>
</comment>
<reference evidence="2" key="1">
    <citation type="journal article" date="2022" name="Mol. Ecol. Resour.">
        <title>The genomes of chicory, endive, great burdock and yacon provide insights into Asteraceae palaeo-polyploidization history and plant inulin production.</title>
        <authorList>
            <person name="Fan W."/>
            <person name="Wang S."/>
            <person name="Wang H."/>
            <person name="Wang A."/>
            <person name="Jiang F."/>
            <person name="Liu H."/>
            <person name="Zhao H."/>
            <person name="Xu D."/>
            <person name="Zhang Y."/>
        </authorList>
    </citation>
    <scope>NUCLEOTIDE SEQUENCE [LARGE SCALE GENOMIC DNA]</scope>
    <source>
        <strain evidence="2">cv. Niubang</strain>
    </source>
</reference>
<organism evidence="1 2">
    <name type="scientific">Arctium lappa</name>
    <name type="common">Greater burdock</name>
    <name type="synonym">Lappa major</name>
    <dbReference type="NCBI Taxonomy" id="4217"/>
    <lineage>
        <taxon>Eukaryota</taxon>
        <taxon>Viridiplantae</taxon>
        <taxon>Streptophyta</taxon>
        <taxon>Embryophyta</taxon>
        <taxon>Tracheophyta</taxon>
        <taxon>Spermatophyta</taxon>
        <taxon>Magnoliopsida</taxon>
        <taxon>eudicotyledons</taxon>
        <taxon>Gunneridae</taxon>
        <taxon>Pentapetalae</taxon>
        <taxon>asterids</taxon>
        <taxon>campanulids</taxon>
        <taxon>Asterales</taxon>
        <taxon>Asteraceae</taxon>
        <taxon>Carduoideae</taxon>
        <taxon>Cardueae</taxon>
        <taxon>Arctiinae</taxon>
        <taxon>Arctium</taxon>
    </lineage>
</organism>
<proteinExistence type="predicted"/>
<reference evidence="1 2" key="2">
    <citation type="journal article" date="2022" name="Mol. Ecol. Resour.">
        <title>The genomes of chicory, endive, great burdock and yacon provide insights into Asteraceae paleo-polyploidization history and plant inulin production.</title>
        <authorList>
            <person name="Fan W."/>
            <person name="Wang S."/>
            <person name="Wang H."/>
            <person name="Wang A."/>
            <person name="Jiang F."/>
            <person name="Liu H."/>
            <person name="Zhao H."/>
            <person name="Xu D."/>
            <person name="Zhang Y."/>
        </authorList>
    </citation>
    <scope>NUCLEOTIDE SEQUENCE [LARGE SCALE GENOMIC DNA]</scope>
    <source>
        <strain evidence="2">cv. Niubang</strain>
    </source>
</reference>
<keyword evidence="2" id="KW-1185">Reference proteome</keyword>
<gene>
    <name evidence="1" type="ORF">L6452_02554</name>
</gene>
<dbReference type="Proteomes" id="UP001055879">
    <property type="component" value="Linkage Group LG01"/>
</dbReference>
<dbReference type="EMBL" id="CM042047">
    <property type="protein sequence ID" value="KAI3771390.1"/>
    <property type="molecule type" value="Genomic_DNA"/>
</dbReference>
<evidence type="ECO:0000313" key="1">
    <source>
        <dbReference type="EMBL" id="KAI3771390.1"/>
    </source>
</evidence>
<sequence length="88" mass="10223">MDLQVGCLFYCFSDSAYARWFNIPHKIHTDCQQLGNILGIEFQSVNRPVVDCGMDNMMDDKEEFDEEFDEELEMEESGELSNAKNEET</sequence>
<evidence type="ECO:0000313" key="2">
    <source>
        <dbReference type="Proteomes" id="UP001055879"/>
    </source>
</evidence>
<name>A0ACB9FJR6_ARCLA</name>
<protein>
    <submittedName>
        <fullName evidence="1">Uncharacterized protein</fullName>
    </submittedName>
</protein>